<name>A0A016X257_9BILA</name>
<accession>A0A016X257</accession>
<dbReference type="AlphaFoldDB" id="A0A016X257"/>
<protein>
    <submittedName>
        <fullName evidence="1">Uncharacterized protein</fullName>
    </submittedName>
</protein>
<dbReference type="EMBL" id="JARK01000013">
    <property type="protein sequence ID" value="EYC45936.1"/>
    <property type="molecule type" value="Genomic_DNA"/>
</dbReference>
<sequence>MPWRSMWREITGASASFGQGCLAEKSQAVSRLAVTTFPSVAAFVHRDRTLDSLRGIRYFLTPAAAAACPAVPFPCHVSAALGLAGIKAAFSISRVHSLRVDSLLAPLRSDDSAPLMVRSSMMQPSDDATVR</sequence>
<evidence type="ECO:0000313" key="2">
    <source>
        <dbReference type="Proteomes" id="UP000024635"/>
    </source>
</evidence>
<dbReference type="Proteomes" id="UP000024635">
    <property type="component" value="Unassembled WGS sequence"/>
</dbReference>
<reference evidence="2" key="1">
    <citation type="journal article" date="2015" name="Nat. Genet.">
        <title>The genome and transcriptome of the zoonotic hookworm Ancylostoma ceylanicum identify infection-specific gene families.</title>
        <authorList>
            <person name="Schwarz E.M."/>
            <person name="Hu Y."/>
            <person name="Antoshechkin I."/>
            <person name="Miller M.M."/>
            <person name="Sternberg P.W."/>
            <person name="Aroian R.V."/>
        </authorList>
    </citation>
    <scope>NUCLEOTIDE SEQUENCE</scope>
    <source>
        <strain evidence="2">HY135</strain>
    </source>
</reference>
<dbReference type="PROSITE" id="PS51257">
    <property type="entry name" value="PROKAR_LIPOPROTEIN"/>
    <property type="match status" value="1"/>
</dbReference>
<keyword evidence="2" id="KW-1185">Reference proteome</keyword>
<proteinExistence type="predicted"/>
<comment type="caution">
    <text evidence="1">The sequence shown here is derived from an EMBL/GenBank/DDBJ whole genome shotgun (WGS) entry which is preliminary data.</text>
</comment>
<evidence type="ECO:0000313" key="1">
    <source>
        <dbReference type="EMBL" id="EYC45936.1"/>
    </source>
</evidence>
<organism evidence="1 2">
    <name type="scientific">Ancylostoma ceylanicum</name>
    <dbReference type="NCBI Taxonomy" id="53326"/>
    <lineage>
        <taxon>Eukaryota</taxon>
        <taxon>Metazoa</taxon>
        <taxon>Ecdysozoa</taxon>
        <taxon>Nematoda</taxon>
        <taxon>Chromadorea</taxon>
        <taxon>Rhabditida</taxon>
        <taxon>Rhabditina</taxon>
        <taxon>Rhabditomorpha</taxon>
        <taxon>Strongyloidea</taxon>
        <taxon>Ancylostomatidae</taxon>
        <taxon>Ancylostomatinae</taxon>
        <taxon>Ancylostoma</taxon>
    </lineage>
</organism>
<gene>
    <name evidence="1" type="primary">Acey_s0413.g1022</name>
    <name evidence="1" type="ORF">Y032_0413g1022</name>
</gene>